<organism evidence="1 2">
    <name type="scientific">Galemys pyrenaicus</name>
    <name type="common">Iberian desman</name>
    <name type="synonym">Pyrenean desman</name>
    <dbReference type="NCBI Taxonomy" id="202257"/>
    <lineage>
        <taxon>Eukaryota</taxon>
        <taxon>Metazoa</taxon>
        <taxon>Chordata</taxon>
        <taxon>Craniata</taxon>
        <taxon>Vertebrata</taxon>
        <taxon>Euteleostomi</taxon>
        <taxon>Mammalia</taxon>
        <taxon>Eutheria</taxon>
        <taxon>Laurasiatheria</taxon>
        <taxon>Eulipotyphla</taxon>
        <taxon>Talpidae</taxon>
        <taxon>Galemys</taxon>
    </lineage>
</organism>
<dbReference type="AlphaFoldDB" id="A0A8J5ZZN1"/>
<keyword evidence="2" id="KW-1185">Reference proteome</keyword>
<sequence length="105" mass="11610">MHKNTKKTALHIPAACRSTSPSGLSMLHTAAVFATALMSFLGHRFHSGCANPNKQPKVFYIQIFIDNECPDAINKKNVSLGQSIPSPEEVTCRLKGTRNLWTEEQ</sequence>
<protein>
    <submittedName>
        <fullName evidence="1">Uncharacterized protein</fullName>
    </submittedName>
</protein>
<gene>
    <name evidence="1" type="ORF">J0S82_015612</name>
</gene>
<name>A0A8J5ZZN1_GALPY</name>
<dbReference type="EMBL" id="JAGFMF010011920">
    <property type="protein sequence ID" value="KAG8509997.1"/>
    <property type="molecule type" value="Genomic_DNA"/>
</dbReference>
<accession>A0A8J5ZZN1</accession>
<evidence type="ECO:0000313" key="1">
    <source>
        <dbReference type="EMBL" id="KAG8509997.1"/>
    </source>
</evidence>
<reference evidence="1" key="1">
    <citation type="journal article" date="2021" name="Evol. Appl.">
        <title>The genome of the Pyrenean desman and the effects of bottlenecks and inbreeding on the genomic landscape of an endangered species.</title>
        <authorList>
            <person name="Escoda L."/>
            <person name="Castresana J."/>
        </authorList>
    </citation>
    <scope>NUCLEOTIDE SEQUENCE</scope>
    <source>
        <strain evidence="1">IBE-C5619</strain>
    </source>
</reference>
<dbReference type="Proteomes" id="UP000700334">
    <property type="component" value="Unassembled WGS sequence"/>
</dbReference>
<evidence type="ECO:0000313" key="2">
    <source>
        <dbReference type="Proteomes" id="UP000700334"/>
    </source>
</evidence>
<comment type="caution">
    <text evidence="1">The sequence shown here is derived from an EMBL/GenBank/DDBJ whole genome shotgun (WGS) entry which is preliminary data.</text>
</comment>
<proteinExistence type="predicted"/>